<keyword evidence="3 7" id="KW-0133">Cell shape</keyword>
<dbReference type="Gene3D" id="3.90.190.20">
    <property type="entry name" value="Mur ligase, C-terminal domain"/>
    <property type="match status" value="1"/>
</dbReference>
<dbReference type="PANTHER" id="PTHR23135:SF4">
    <property type="entry name" value="UDP-N-ACETYLMURAMOYL-L-ALANYL-D-GLUTAMATE--2,6-DIAMINOPIMELATE LIGASE MURE HOMOLOG, CHLOROPLASTIC"/>
    <property type="match status" value="1"/>
</dbReference>
<evidence type="ECO:0000313" key="11">
    <source>
        <dbReference type="EMBL" id="OGM53848.1"/>
    </source>
</evidence>
<reference evidence="11 12" key="1">
    <citation type="journal article" date="2016" name="Nat. Commun.">
        <title>Thousands of microbial genomes shed light on interconnected biogeochemical processes in an aquifer system.</title>
        <authorList>
            <person name="Anantharaman K."/>
            <person name="Brown C.T."/>
            <person name="Hug L.A."/>
            <person name="Sharon I."/>
            <person name="Castelle C.J."/>
            <person name="Probst A.J."/>
            <person name="Thomas B.C."/>
            <person name="Singh A."/>
            <person name="Wilkins M.J."/>
            <person name="Karaoz U."/>
            <person name="Brodie E.L."/>
            <person name="Williams K.H."/>
            <person name="Hubbard S.S."/>
            <person name="Banfield J.F."/>
        </authorList>
    </citation>
    <scope>NUCLEOTIDE SEQUENCE [LARGE SCALE GENOMIC DNA]</scope>
</reference>
<dbReference type="Pfam" id="PF01225">
    <property type="entry name" value="Mur_ligase"/>
    <property type="match status" value="1"/>
</dbReference>
<dbReference type="GO" id="GO:0005524">
    <property type="term" value="F:ATP binding"/>
    <property type="evidence" value="ECO:0007669"/>
    <property type="project" value="UniProtKB-UniRule"/>
</dbReference>
<dbReference type="InterPro" id="IPR013221">
    <property type="entry name" value="Mur_ligase_cen"/>
</dbReference>
<dbReference type="InterPro" id="IPR036615">
    <property type="entry name" value="Mur_ligase_C_dom_sf"/>
</dbReference>
<dbReference type="HAMAP" id="MF_00208">
    <property type="entry name" value="MurE"/>
    <property type="match status" value="1"/>
</dbReference>
<keyword evidence="7" id="KW-0067">ATP-binding</keyword>
<comment type="caution">
    <text evidence="11">The sequence shown here is derived from an EMBL/GenBank/DDBJ whole genome shotgun (WGS) entry which is preliminary data.</text>
</comment>
<name>A0A1F8ARD4_9BACT</name>
<feature type="binding site" evidence="7">
    <location>
        <position position="182"/>
    </location>
    <ligand>
        <name>UDP-N-acetyl-alpha-D-muramoyl-L-alanyl-D-glutamate</name>
        <dbReference type="ChEBI" id="CHEBI:83900"/>
    </ligand>
</feature>
<feature type="binding site" evidence="7">
    <location>
        <position position="29"/>
    </location>
    <ligand>
        <name>UDP-N-acetyl-alpha-D-muramoyl-L-alanyl-D-glutamate</name>
        <dbReference type="ChEBI" id="CHEBI:83900"/>
    </ligand>
</feature>
<dbReference type="SUPFAM" id="SSF53244">
    <property type="entry name" value="MurD-like peptide ligases, peptide-binding domain"/>
    <property type="match status" value="1"/>
</dbReference>
<comment type="subcellular location">
    <subcellularLocation>
        <location evidence="7">Cytoplasm</location>
    </subcellularLocation>
</comment>
<dbReference type="InterPro" id="IPR036565">
    <property type="entry name" value="Mur-like_cat_sf"/>
</dbReference>
<keyword evidence="7" id="KW-0436">Ligase</keyword>
<comment type="cofactor">
    <cofactor evidence="7">
        <name>Mg(2+)</name>
        <dbReference type="ChEBI" id="CHEBI:18420"/>
    </cofactor>
</comment>
<dbReference type="GO" id="GO:0005737">
    <property type="term" value="C:cytoplasm"/>
    <property type="evidence" value="ECO:0007669"/>
    <property type="project" value="UniProtKB-SubCell"/>
</dbReference>
<feature type="binding site" evidence="7">
    <location>
        <position position="190"/>
    </location>
    <ligand>
        <name>UDP-N-acetyl-alpha-D-muramoyl-L-alanyl-D-glutamate</name>
        <dbReference type="ChEBI" id="CHEBI:83900"/>
    </ligand>
</feature>
<accession>A0A1F8ARD4</accession>
<evidence type="ECO:0000259" key="9">
    <source>
        <dbReference type="Pfam" id="PF02875"/>
    </source>
</evidence>
<sequence>MKLTDLLKGIKCEVFGGKDINISAVTPDSRRVKKNSLFVAVKGLNVDSHEFIDQVIEKGAAVVVGEVKPAADWLGKITYVKVANSRKVLGCLAANWFGNPSRKLAVIGVTGTDGKTTTCNFIYSILNFSGHKTGLVTSINAKIGDKSLDTGFHVTNPEQLELQKILKLMVDAGCEFAAIEVTSHGLDQERVAGVGFKAGLITNVTHEHLDYHKTYDSYLLTKAKLMTISDFVVLNKDDGSYRKLKRMAPADHLTFSIHDNFLDKKTNEHLAQLFPGNYNVMNALGAAVLCRKFSILDENINSGLRAIRKIPGRCEKVGNTRGIKLIVDFAHTPNGLKSVLAVLKASSQGKLVCVFGCAGERDLLKRPLMGEISSKLADVTVLTAEDPRYEDVDRIIAQIKKGVNAKSKVICIPERGEAVWYAINKVAKLGDTVVICGKGHEKSMAYKGIEYPWSDRKAVKLALEGKIFKVNHG</sequence>
<keyword evidence="7" id="KW-0547">Nucleotide-binding</keyword>
<dbReference type="GO" id="GO:0016881">
    <property type="term" value="F:acid-amino acid ligase activity"/>
    <property type="evidence" value="ECO:0007669"/>
    <property type="project" value="UniProtKB-UniRule"/>
</dbReference>
<gene>
    <name evidence="7" type="primary">murE</name>
    <name evidence="11" type="ORF">A3E44_05525</name>
</gene>
<dbReference type="EMBL" id="MGGW01000020">
    <property type="protein sequence ID" value="OGM53848.1"/>
    <property type="molecule type" value="Genomic_DNA"/>
</dbReference>
<comment type="caution">
    <text evidence="7">Lacks conserved residue(s) required for the propagation of feature annotation.</text>
</comment>
<keyword evidence="7" id="KW-0963">Cytoplasm</keyword>
<dbReference type="SUPFAM" id="SSF53623">
    <property type="entry name" value="MurD-like peptide ligases, catalytic domain"/>
    <property type="match status" value="1"/>
</dbReference>
<comment type="pathway">
    <text evidence="7">Cell wall biogenesis; peptidoglycan biosynthesis.</text>
</comment>
<dbReference type="InterPro" id="IPR000713">
    <property type="entry name" value="Mur_ligase_N"/>
</dbReference>
<dbReference type="AlphaFoldDB" id="A0A1F8ARD4"/>
<dbReference type="SUPFAM" id="SSF63418">
    <property type="entry name" value="MurE/MurF N-terminal domain"/>
    <property type="match status" value="1"/>
</dbReference>
<evidence type="ECO:0000256" key="4">
    <source>
        <dbReference type="ARBA" id="ARBA00022984"/>
    </source>
</evidence>
<proteinExistence type="inferred from homology"/>
<dbReference type="InterPro" id="IPR005761">
    <property type="entry name" value="UDP-N-AcMur-Glu-dNH2Pim_ligase"/>
</dbReference>
<keyword evidence="4 7" id="KW-0573">Peptidoglycan synthesis</keyword>
<comment type="similarity">
    <text evidence="1 7">Belongs to the MurCDEF family. MurE subfamily.</text>
</comment>
<evidence type="ECO:0000259" key="8">
    <source>
        <dbReference type="Pfam" id="PF01225"/>
    </source>
</evidence>
<feature type="modified residue" description="N6-carboxylysine" evidence="7">
    <location>
        <position position="222"/>
    </location>
</feature>
<evidence type="ECO:0000256" key="6">
    <source>
        <dbReference type="ARBA" id="ARBA00023316"/>
    </source>
</evidence>
<dbReference type="GO" id="GO:0071555">
    <property type="term" value="P:cell wall organization"/>
    <property type="evidence" value="ECO:0007669"/>
    <property type="project" value="UniProtKB-KW"/>
</dbReference>
<dbReference type="EC" id="6.3.2.-" evidence="7"/>
<evidence type="ECO:0000256" key="3">
    <source>
        <dbReference type="ARBA" id="ARBA00022960"/>
    </source>
</evidence>
<feature type="binding site" evidence="7">
    <location>
        <begin position="111"/>
        <end position="117"/>
    </location>
    <ligand>
        <name>ATP</name>
        <dbReference type="ChEBI" id="CHEBI:30616"/>
    </ligand>
</feature>
<keyword evidence="6 7" id="KW-0961">Cell wall biogenesis/degradation</keyword>
<dbReference type="GO" id="GO:0009252">
    <property type="term" value="P:peptidoglycan biosynthetic process"/>
    <property type="evidence" value="ECO:0007669"/>
    <property type="project" value="UniProtKB-UniRule"/>
</dbReference>
<protein>
    <recommendedName>
        <fullName evidence="7">UDP-N-acetylmuramyl-tripeptide synthetase</fullName>
        <ecNumber evidence="7">6.3.2.-</ecNumber>
    </recommendedName>
    <alternativeName>
        <fullName evidence="7">UDP-MurNAc-tripeptide synthetase</fullName>
    </alternativeName>
</protein>
<dbReference type="PANTHER" id="PTHR23135">
    <property type="entry name" value="MUR LIGASE FAMILY MEMBER"/>
    <property type="match status" value="1"/>
</dbReference>
<feature type="domain" description="Mur ligase central" evidence="10">
    <location>
        <begin position="109"/>
        <end position="289"/>
    </location>
</feature>
<dbReference type="GO" id="GO:0000287">
    <property type="term" value="F:magnesium ion binding"/>
    <property type="evidence" value="ECO:0007669"/>
    <property type="project" value="UniProtKB-UniRule"/>
</dbReference>
<dbReference type="NCBIfam" id="NF001126">
    <property type="entry name" value="PRK00139.1-4"/>
    <property type="match status" value="1"/>
</dbReference>
<comment type="PTM">
    <text evidence="7">Carboxylation is probably crucial for Mg(2+) binding and, consequently, for the gamma-phosphate positioning of ATP.</text>
</comment>
<evidence type="ECO:0000313" key="12">
    <source>
        <dbReference type="Proteomes" id="UP000178603"/>
    </source>
</evidence>
<comment type="function">
    <text evidence="7">Catalyzes the addition of an amino acid to the nucleotide precursor UDP-N-acetylmuramoyl-L-alanyl-D-glutamate (UMAG) in the biosynthesis of bacterial cell-wall peptidoglycan.</text>
</comment>
<dbReference type="Gene3D" id="3.40.1390.10">
    <property type="entry name" value="MurE/MurF, N-terminal domain"/>
    <property type="match status" value="1"/>
</dbReference>
<keyword evidence="7" id="KW-0460">Magnesium</keyword>
<evidence type="ECO:0000256" key="5">
    <source>
        <dbReference type="ARBA" id="ARBA00023306"/>
    </source>
</evidence>
<evidence type="ECO:0000256" key="7">
    <source>
        <dbReference type="HAMAP-Rule" id="MF_00208"/>
    </source>
</evidence>
<dbReference type="Proteomes" id="UP000178603">
    <property type="component" value="Unassembled WGS sequence"/>
</dbReference>
<keyword evidence="2 7" id="KW-0132">Cell division</keyword>
<feature type="domain" description="Mur ligase N-terminal catalytic" evidence="8">
    <location>
        <begin position="22"/>
        <end position="93"/>
    </location>
</feature>
<dbReference type="InterPro" id="IPR004101">
    <property type="entry name" value="Mur_ligase_C"/>
</dbReference>
<dbReference type="Pfam" id="PF02875">
    <property type="entry name" value="Mur_ligase_C"/>
    <property type="match status" value="1"/>
</dbReference>
<keyword evidence="5 7" id="KW-0131">Cell cycle</keyword>
<dbReference type="GO" id="GO:0051301">
    <property type="term" value="P:cell division"/>
    <property type="evidence" value="ECO:0007669"/>
    <property type="project" value="UniProtKB-KW"/>
</dbReference>
<dbReference type="GO" id="GO:0008360">
    <property type="term" value="P:regulation of cell shape"/>
    <property type="evidence" value="ECO:0007669"/>
    <property type="project" value="UniProtKB-KW"/>
</dbReference>
<dbReference type="Gene3D" id="3.40.1190.10">
    <property type="entry name" value="Mur-like, catalytic domain"/>
    <property type="match status" value="1"/>
</dbReference>
<feature type="binding site" evidence="7">
    <location>
        <position position="188"/>
    </location>
    <ligand>
        <name>UDP-N-acetyl-alpha-D-muramoyl-L-alanyl-D-glutamate</name>
        <dbReference type="ChEBI" id="CHEBI:83900"/>
    </ligand>
</feature>
<feature type="domain" description="Mur ligase C-terminal" evidence="9">
    <location>
        <begin position="312"/>
        <end position="439"/>
    </location>
</feature>
<evidence type="ECO:0000259" key="10">
    <source>
        <dbReference type="Pfam" id="PF08245"/>
    </source>
</evidence>
<dbReference type="InterPro" id="IPR035911">
    <property type="entry name" value="MurE/MurF_N"/>
</dbReference>
<evidence type="ECO:0000256" key="1">
    <source>
        <dbReference type="ARBA" id="ARBA00005898"/>
    </source>
</evidence>
<evidence type="ECO:0000256" key="2">
    <source>
        <dbReference type="ARBA" id="ARBA00022618"/>
    </source>
</evidence>
<dbReference type="UniPathway" id="UPA00219"/>
<organism evidence="11 12">
    <name type="scientific">Candidatus Woesebacteria bacterium RIFCSPHIGHO2_12_FULL_41_24</name>
    <dbReference type="NCBI Taxonomy" id="1802510"/>
    <lineage>
        <taxon>Bacteria</taxon>
        <taxon>Candidatus Woeseibacteriota</taxon>
    </lineage>
</organism>
<dbReference type="Pfam" id="PF08245">
    <property type="entry name" value="Mur_ligase_M"/>
    <property type="match status" value="1"/>
</dbReference>